<protein>
    <submittedName>
        <fullName evidence="1">Uncharacterized protein</fullName>
    </submittedName>
</protein>
<evidence type="ECO:0000313" key="2">
    <source>
        <dbReference type="Proteomes" id="UP000000753"/>
    </source>
</evidence>
<dbReference type="HOGENOM" id="CLU_2883437_0_0_6"/>
<evidence type="ECO:0000313" key="1">
    <source>
        <dbReference type="EMBL" id="ACJ30455.1"/>
    </source>
</evidence>
<reference evidence="1 2" key="1">
    <citation type="journal article" date="2008" name="PLoS ONE">
        <title>Environmental adaptation: genomic analysis of the piezotolerant and psychrotolerant deep-sea iron reducing bacterium Shewanella piezotolerans WP3.</title>
        <authorList>
            <person name="Wang F."/>
            <person name="Wang J."/>
            <person name="Jian H."/>
            <person name="Zhang B."/>
            <person name="Li S."/>
            <person name="Wang F."/>
            <person name="Zeng X."/>
            <person name="Gao L."/>
            <person name="Bartlett D.H."/>
            <person name="Yu J."/>
            <person name="Hu S."/>
            <person name="Xiao X."/>
        </authorList>
    </citation>
    <scope>NUCLEOTIDE SEQUENCE [LARGE SCALE GENOMIC DNA]</scope>
    <source>
        <strain evidence="2">WP3 / JCM 13877</strain>
    </source>
</reference>
<dbReference type="Proteomes" id="UP000000753">
    <property type="component" value="Chromosome"/>
</dbReference>
<sequence length="63" mass="7023">MGKATTLSFLKYQAQRDKSNRFEVQTSYLAPQILPNNDSSLKLIVPIVNAINVTYSNIGLSYS</sequence>
<name>B8CQI9_SHEPW</name>
<proteinExistence type="predicted"/>
<dbReference type="EMBL" id="CP000472">
    <property type="protein sequence ID" value="ACJ30455.1"/>
    <property type="molecule type" value="Genomic_DNA"/>
</dbReference>
<dbReference type="KEGG" id="swp:swp_3774"/>
<accession>B8CQI9</accession>
<dbReference type="AlphaFoldDB" id="B8CQI9"/>
<organism evidence="1 2">
    <name type="scientific">Shewanella piezotolerans (strain WP3 / JCM 13877)</name>
    <dbReference type="NCBI Taxonomy" id="225849"/>
    <lineage>
        <taxon>Bacteria</taxon>
        <taxon>Pseudomonadati</taxon>
        <taxon>Pseudomonadota</taxon>
        <taxon>Gammaproteobacteria</taxon>
        <taxon>Alteromonadales</taxon>
        <taxon>Shewanellaceae</taxon>
        <taxon>Shewanella</taxon>
    </lineage>
</organism>
<gene>
    <name evidence="1" type="ordered locus">swp_3774</name>
</gene>
<keyword evidence="2" id="KW-1185">Reference proteome</keyword>